<dbReference type="PANTHER" id="PTHR20935">
    <property type="entry name" value="PHOSPHOGLYCERATE MUTASE-RELATED"/>
    <property type="match status" value="1"/>
</dbReference>
<dbReference type="InterPro" id="IPR051021">
    <property type="entry name" value="Mito_Ser/Thr_phosphatase"/>
</dbReference>
<organism evidence="2 3">
    <name type="scientific">Prauserella muralis</name>
    <dbReference type="NCBI Taxonomy" id="588067"/>
    <lineage>
        <taxon>Bacteria</taxon>
        <taxon>Bacillati</taxon>
        <taxon>Actinomycetota</taxon>
        <taxon>Actinomycetes</taxon>
        <taxon>Pseudonocardiales</taxon>
        <taxon>Pseudonocardiaceae</taxon>
        <taxon>Prauserella</taxon>
    </lineage>
</organism>
<dbReference type="SMART" id="SM00855">
    <property type="entry name" value="PGAM"/>
    <property type="match status" value="1"/>
</dbReference>
<dbReference type="PANTHER" id="PTHR20935:SF0">
    <property type="entry name" value="SERINE_THREONINE-PROTEIN PHOSPHATASE PGAM5, MITOCHONDRIAL"/>
    <property type="match status" value="1"/>
</dbReference>
<evidence type="ECO:0000256" key="1">
    <source>
        <dbReference type="ARBA" id="ARBA00022801"/>
    </source>
</evidence>
<dbReference type="Gene3D" id="3.40.50.1240">
    <property type="entry name" value="Phosphoglycerate mutase-like"/>
    <property type="match status" value="1"/>
</dbReference>
<accession>A0A2V4APN8</accession>
<evidence type="ECO:0000313" key="3">
    <source>
        <dbReference type="Proteomes" id="UP000249915"/>
    </source>
</evidence>
<gene>
    <name evidence="2" type="ORF">BAY60_22920</name>
</gene>
<dbReference type="Proteomes" id="UP000249915">
    <property type="component" value="Unassembled WGS sequence"/>
</dbReference>
<dbReference type="AlphaFoldDB" id="A0A2V4APN8"/>
<dbReference type="OrthoDB" id="280692at2"/>
<proteinExistence type="predicted"/>
<dbReference type="InterPro" id="IPR029033">
    <property type="entry name" value="His_PPase_superfam"/>
</dbReference>
<dbReference type="Pfam" id="PF00300">
    <property type="entry name" value="His_Phos_1"/>
    <property type="match status" value="1"/>
</dbReference>
<keyword evidence="1" id="KW-0378">Hydrolase</keyword>
<comment type="caution">
    <text evidence="2">The sequence shown here is derived from an EMBL/GenBank/DDBJ whole genome shotgun (WGS) entry which is preliminary data.</text>
</comment>
<evidence type="ECO:0000313" key="2">
    <source>
        <dbReference type="EMBL" id="PXY22673.1"/>
    </source>
</evidence>
<dbReference type="SUPFAM" id="SSF53254">
    <property type="entry name" value="Phosphoglycerate mutase-like"/>
    <property type="match status" value="1"/>
</dbReference>
<dbReference type="RefSeq" id="WP_112283273.1">
    <property type="nucleotide sequence ID" value="NZ_MASW01000005.1"/>
</dbReference>
<reference evidence="2 3" key="1">
    <citation type="submission" date="2016-07" db="EMBL/GenBank/DDBJ databases">
        <title>Draft genome sequence of Prauserella muralis DSM 45305, isolated from a mould-covered wall in an indoor environment.</title>
        <authorList>
            <person name="Ruckert C."/>
            <person name="Albersmeier A."/>
            <person name="Jiang C.-L."/>
            <person name="Jiang Y."/>
            <person name="Kalinowski J."/>
            <person name="Schneider O."/>
            <person name="Winkler A."/>
            <person name="Zotchev S.B."/>
        </authorList>
    </citation>
    <scope>NUCLEOTIDE SEQUENCE [LARGE SCALE GENOMIC DNA]</scope>
    <source>
        <strain evidence="2 3">DSM 45305</strain>
    </source>
</reference>
<dbReference type="EMBL" id="MASW01000005">
    <property type="protein sequence ID" value="PXY22673.1"/>
    <property type="molecule type" value="Genomic_DNA"/>
</dbReference>
<dbReference type="GO" id="GO:0016787">
    <property type="term" value="F:hydrolase activity"/>
    <property type="evidence" value="ECO:0007669"/>
    <property type="project" value="UniProtKB-KW"/>
</dbReference>
<protein>
    <submittedName>
        <fullName evidence="2">Histidine phosphatase family protein</fullName>
    </submittedName>
</protein>
<keyword evidence="3" id="KW-1185">Reference proteome</keyword>
<name>A0A2V4APN8_9PSEU</name>
<dbReference type="InterPro" id="IPR013078">
    <property type="entry name" value="His_Pase_superF_clade-1"/>
</dbReference>
<dbReference type="CDD" id="cd07067">
    <property type="entry name" value="HP_PGM_like"/>
    <property type="match status" value="1"/>
</dbReference>
<sequence length="213" mass="22725">MGAVYLVRHGQASFGADDYDRLSEVGAEQSAAVGKELRRRGLEFTGVYCGTMTRQRDTALAAGFEPVQDARWNEYDFLDVLRGHGSGNPDRGDPRRFQAALDEALLAWVAAAEGSDCGESWPAFAGRIGTALEDTVTALGRGENALVFTSGGVIGAIAALLIGDQAGRFTPLHRVTCNAGITKLVAGRSGLTLVAFNEHGHFEGEGRHLLTYR</sequence>